<comment type="similarity">
    <text evidence="1">Belongs to the UPF0749 family.</text>
</comment>
<evidence type="ECO:0000256" key="3">
    <source>
        <dbReference type="SAM" id="Phobius"/>
    </source>
</evidence>
<sequence length="226" mass="25674">MKNKYVLIILASTILGILIGNMIRDYNRRDSIFTDKGNLAKKEVKLITKNIKELRREREVLEEELSELKDKYEDVEKIKEVNTLKRDLSYTDVEGSGISLSIDAQNEEIGNIANFVDYNKILVNIVNELKLNGAEFISINGQRINQYSPIVLAGSHINVNLVPIAPPYEIKCVGDKEKLSKYIKKGSVYLKSIQDNYPIKVGSKVLDTIVINKMNVPNKLKYIEGE</sequence>
<name>A0A371J1R8_9FIRM</name>
<evidence type="ECO:0000256" key="2">
    <source>
        <dbReference type="SAM" id="Coils"/>
    </source>
</evidence>
<keyword evidence="3" id="KW-1133">Transmembrane helix</keyword>
<keyword evidence="5" id="KW-1185">Reference proteome</keyword>
<comment type="caution">
    <text evidence="4">The sequence shown here is derived from an EMBL/GenBank/DDBJ whole genome shotgun (WGS) entry which is preliminary data.</text>
</comment>
<dbReference type="PANTHER" id="PTHR37313:SF2">
    <property type="entry name" value="UPF0749 PROTEIN YLXX"/>
    <property type="match status" value="1"/>
</dbReference>
<feature type="transmembrane region" description="Helical" evidence="3">
    <location>
        <begin position="6"/>
        <end position="23"/>
    </location>
</feature>
<dbReference type="Pfam" id="PF05949">
    <property type="entry name" value="DUF881"/>
    <property type="match status" value="1"/>
</dbReference>
<gene>
    <name evidence="4" type="ORF">CHL78_012745</name>
</gene>
<proteinExistence type="inferred from homology"/>
<protein>
    <submittedName>
        <fullName evidence="4">DUF881 domain-containing protein</fullName>
    </submittedName>
</protein>
<reference evidence="4 5" key="1">
    <citation type="journal article" date="2017" name="Genome Announc.">
        <title>Draft Genome Sequence of Romboutsia weinsteinii sp. nov. Strain CCRI-19649(T) Isolated from Surface Water.</title>
        <authorList>
            <person name="Maheux A.F."/>
            <person name="Boudreau D.K."/>
            <person name="Berube E."/>
            <person name="Boissinot M."/>
            <person name="Cantin P."/>
            <person name="Raymond F."/>
            <person name="Corbeil J."/>
            <person name="Omar R.F."/>
            <person name="Bergeron M.G."/>
        </authorList>
    </citation>
    <scope>NUCLEOTIDE SEQUENCE [LARGE SCALE GENOMIC DNA]</scope>
    <source>
        <strain evidence="4 5">CCRI-19649</strain>
    </source>
</reference>
<organism evidence="4 5">
    <name type="scientific">Romboutsia weinsteinii</name>
    <dbReference type="NCBI Taxonomy" id="2020949"/>
    <lineage>
        <taxon>Bacteria</taxon>
        <taxon>Bacillati</taxon>
        <taxon>Bacillota</taxon>
        <taxon>Clostridia</taxon>
        <taxon>Peptostreptococcales</taxon>
        <taxon>Peptostreptococcaceae</taxon>
        <taxon>Romboutsia</taxon>
    </lineage>
</organism>
<keyword evidence="2" id="KW-0175">Coiled coil</keyword>
<keyword evidence="3" id="KW-0812">Transmembrane</keyword>
<feature type="coiled-coil region" evidence="2">
    <location>
        <begin position="37"/>
        <end position="81"/>
    </location>
</feature>
<dbReference type="InterPro" id="IPR010273">
    <property type="entry name" value="DUF881"/>
</dbReference>
<evidence type="ECO:0000256" key="1">
    <source>
        <dbReference type="ARBA" id="ARBA00009108"/>
    </source>
</evidence>
<dbReference type="EMBL" id="NOJY02000023">
    <property type="protein sequence ID" value="RDY26608.1"/>
    <property type="molecule type" value="Genomic_DNA"/>
</dbReference>
<accession>A0A371J1R8</accession>
<dbReference type="AlphaFoldDB" id="A0A371J1R8"/>
<evidence type="ECO:0000313" key="5">
    <source>
        <dbReference type="Proteomes" id="UP000215694"/>
    </source>
</evidence>
<dbReference type="OrthoDB" id="9776196at2"/>
<dbReference type="PANTHER" id="PTHR37313">
    <property type="entry name" value="UPF0749 PROTEIN RV1825"/>
    <property type="match status" value="1"/>
</dbReference>
<keyword evidence="3" id="KW-0472">Membrane</keyword>
<dbReference type="RefSeq" id="WP_094368998.1">
    <property type="nucleotide sequence ID" value="NZ_NOJY02000023.1"/>
</dbReference>
<dbReference type="Proteomes" id="UP000215694">
    <property type="component" value="Unassembled WGS sequence"/>
</dbReference>
<evidence type="ECO:0000313" key="4">
    <source>
        <dbReference type="EMBL" id="RDY26608.1"/>
    </source>
</evidence>
<dbReference type="Gene3D" id="3.30.70.1880">
    <property type="entry name" value="Protein of unknown function DUF881"/>
    <property type="match status" value="1"/>
</dbReference>